<feature type="transmembrane region" description="Helical" evidence="6">
    <location>
        <begin position="162"/>
        <end position="180"/>
    </location>
</feature>
<feature type="transmembrane region" description="Helical" evidence="6">
    <location>
        <begin position="248"/>
        <end position="266"/>
    </location>
</feature>
<dbReference type="InterPro" id="IPR008521">
    <property type="entry name" value="Mg_trans_NIPA"/>
</dbReference>
<dbReference type="GO" id="GO:0015095">
    <property type="term" value="F:magnesium ion transmembrane transporter activity"/>
    <property type="evidence" value="ECO:0007669"/>
    <property type="project" value="InterPro"/>
</dbReference>
<dbReference type="PANTHER" id="PTHR12570">
    <property type="match status" value="1"/>
</dbReference>
<feature type="transmembrane region" description="Helical" evidence="6">
    <location>
        <begin position="278"/>
        <end position="300"/>
    </location>
</feature>
<proteinExistence type="predicted"/>
<dbReference type="Pfam" id="PF05653">
    <property type="entry name" value="Mg_trans_NIPA"/>
    <property type="match status" value="1"/>
</dbReference>
<evidence type="ECO:0000256" key="3">
    <source>
        <dbReference type="ARBA" id="ARBA00022989"/>
    </source>
</evidence>
<evidence type="ECO:0000313" key="8">
    <source>
        <dbReference type="Proteomes" id="UP001515480"/>
    </source>
</evidence>
<feature type="transmembrane region" description="Helical" evidence="6">
    <location>
        <begin position="23"/>
        <end position="42"/>
    </location>
</feature>
<gene>
    <name evidence="7" type="ORF">AB1Y20_003473</name>
</gene>
<evidence type="ECO:0008006" key="9">
    <source>
        <dbReference type="Google" id="ProtNLM"/>
    </source>
</evidence>
<evidence type="ECO:0000256" key="5">
    <source>
        <dbReference type="SAM" id="MobiDB-lite"/>
    </source>
</evidence>
<evidence type="ECO:0000256" key="1">
    <source>
        <dbReference type="ARBA" id="ARBA00004141"/>
    </source>
</evidence>
<dbReference type="Proteomes" id="UP001515480">
    <property type="component" value="Unassembled WGS sequence"/>
</dbReference>
<evidence type="ECO:0000256" key="6">
    <source>
        <dbReference type="SAM" id="Phobius"/>
    </source>
</evidence>
<keyword evidence="3 6" id="KW-1133">Transmembrane helix</keyword>
<reference evidence="7 8" key="1">
    <citation type="journal article" date="2024" name="Science">
        <title>Giant polyketide synthase enzymes in the biosynthesis of giant marine polyether toxins.</title>
        <authorList>
            <person name="Fallon T.R."/>
            <person name="Shende V.V."/>
            <person name="Wierzbicki I.H."/>
            <person name="Pendleton A.L."/>
            <person name="Watervoot N.F."/>
            <person name="Auber R.P."/>
            <person name="Gonzalez D.J."/>
            <person name="Wisecaver J.H."/>
            <person name="Moore B.S."/>
        </authorList>
    </citation>
    <scope>NUCLEOTIDE SEQUENCE [LARGE SCALE GENOMIC DNA]</scope>
    <source>
        <strain evidence="7 8">12B1</strain>
    </source>
</reference>
<comment type="caution">
    <text evidence="7">The sequence shown here is derived from an EMBL/GenBank/DDBJ whole genome shotgun (WGS) entry which is preliminary data.</text>
</comment>
<dbReference type="PANTHER" id="PTHR12570:SF9">
    <property type="entry name" value="MAGNESIUM TRANSPORTER NIPA8-RELATED"/>
    <property type="match status" value="1"/>
</dbReference>
<dbReference type="GO" id="GO:0016020">
    <property type="term" value="C:membrane"/>
    <property type="evidence" value="ECO:0007669"/>
    <property type="project" value="UniProtKB-SubCell"/>
</dbReference>
<evidence type="ECO:0000313" key="7">
    <source>
        <dbReference type="EMBL" id="KAL1519213.1"/>
    </source>
</evidence>
<protein>
    <recommendedName>
        <fullName evidence="9">Magnesium transporter</fullName>
    </recommendedName>
</protein>
<feature type="region of interest" description="Disordered" evidence="5">
    <location>
        <begin position="344"/>
        <end position="395"/>
    </location>
</feature>
<feature type="transmembrane region" description="Helical" evidence="6">
    <location>
        <begin position="312"/>
        <end position="333"/>
    </location>
</feature>
<comment type="subcellular location">
    <subcellularLocation>
        <location evidence="1">Membrane</location>
        <topology evidence="1">Multi-pass membrane protein</topology>
    </subcellularLocation>
</comment>
<sequence length="395" mass="43313">MNGTKRIAWGHSNITTITCNEGISAFSFLIGILLGLGGSVLINTGQNLQALGLQSSAAVRRQPHSSRTWVAGMSIFIVGSLINLAAFSFAPASVLVPLEAVQFLTNLGFAKLLHKQPISARLYKGTALSTVGTIFAVVFGPADAACFVDIDALSIKWTRMPWIIYCVTSVGSSMLIWMVHRRCTRIVQQHRQPPHPFAAQLLPVTFALSSALVGGSQFIVHSKAVGETIELAFRWSQSSSYPFPLAHYYLWIEFLLLCVTGLYWLYRLNESLGLYPPLFIIPVMQSCYIVFGVIGSGIYYEEFFRIHDGYLGVGSWFFFVLGMCLIVVGLYMIRPPLEVLDRASEAPPAPSTPRISPKNVRSWDGDAACDPRSPEHKKAVPALPPESPDVGELCA</sequence>
<dbReference type="EMBL" id="JBGBPQ010000010">
    <property type="protein sequence ID" value="KAL1519213.1"/>
    <property type="molecule type" value="Genomic_DNA"/>
</dbReference>
<feature type="transmembrane region" description="Helical" evidence="6">
    <location>
        <begin position="69"/>
        <end position="89"/>
    </location>
</feature>
<evidence type="ECO:0000256" key="2">
    <source>
        <dbReference type="ARBA" id="ARBA00022692"/>
    </source>
</evidence>
<keyword evidence="4 6" id="KW-0472">Membrane</keyword>
<name>A0AB34JD27_PRYPA</name>
<organism evidence="7 8">
    <name type="scientific">Prymnesium parvum</name>
    <name type="common">Toxic golden alga</name>
    <dbReference type="NCBI Taxonomy" id="97485"/>
    <lineage>
        <taxon>Eukaryota</taxon>
        <taxon>Haptista</taxon>
        <taxon>Haptophyta</taxon>
        <taxon>Prymnesiophyceae</taxon>
        <taxon>Prymnesiales</taxon>
        <taxon>Prymnesiaceae</taxon>
        <taxon>Prymnesium</taxon>
    </lineage>
</organism>
<keyword evidence="8" id="KW-1185">Reference proteome</keyword>
<keyword evidence="2 6" id="KW-0812">Transmembrane</keyword>
<accession>A0AB34JD27</accession>
<feature type="transmembrane region" description="Helical" evidence="6">
    <location>
        <begin position="201"/>
        <end position="220"/>
    </location>
</feature>
<evidence type="ECO:0000256" key="4">
    <source>
        <dbReference type="ARBA" id="ARBA00023136"/>
    </source>
</evidence>
<feature type="transmembrane region" description="Helical" evidence="6">
    <location>
        <begin position="125"/>
        <end position="142"/>
    </location>
</feature>
<dbReference type="AlphaFoldDB" id="A0AB34JD27"/>